<protein>
    <recommendedName>
        <fullName evidence="2">VWFA domain-containing protein</fullName>
    </recommendedName>
</protein>
<dbReference type="SMART" id="SM00327">
    <property type="entry name" value="VWA"/>
    <property type="match status" value="1"/>
</dbReference>
<name>A0AA41WGQ6_9BACT</name>
<feature type="domain" description="VWFA" evidence="2">
    <location>
        <begin position="429"/>
        <end position="619"/>
    </location>
</feature>
<dbReference type="RefSeq" id="WP_284056885.1">
    <property type="nucleotide sequence ID" value="NZ_JAMSLR010000004.1"/>
</dbReference>
<dbReference type="Proteomes" id="UP001165306">
    <property type="component" value="Unassembled WGS sequence"/>
</dbReference>
<dbReference type="SUPFAM" id="SSF53300">
    <property type="entry name" value="vWA-like"/>
    <property type="match status" value="1"/>
</dbReference>
<dbReference type="InterPro" id="IPR002035">
    <property type="entry name" value="VWF_A"/>
</dbReference>
<accession>A0AA41WGQ6</accession>
<dbReference type="PANTHER" id="PTHR41248:SF1">
    <property type="entry name" value="NORD PROTEIN"/>
    <property type="match status" value="1"/>
</dbReference>
<dbReference type="PROSITE" id="PS50234">
    <property type="entry name" value="VWFA"/>
    <property type="match status" value="1"/>
</dbReference>
<dbReference type="AlphaFoldDB" id="A0AA41WGQ6"/>
<evidence type="ECO:0000256" key="1">
    <source>
        <dbReference type="SAM" id="MobiDB-lite"/>
    </source>
</evidence>
<proteinExistence type="predicted"/>
<evidence type="ECO:0000313" key="4">
    <source>
        <dbReference type="Proteomes" id="UP001165306"/>
    </source>
</evidence>
<dbReference type="CDD" id="cd01454">
    <property type="entry name" value="vWA_norD_type"/>
    <property type="match status" value="1"/>
</dbReference>
<dbReference type="InterPro" id="IPR036465">
    <property type="entry name" value="vWFA_dom_sf"/>
</dbReference>
<dbReference type="Gene3D" id="3.40.50.410">
    <property type="entry name" value="von Willebrand factor, type A domain"/>
    <property type="match status" value="1"/>
</dbReference>
<feature type="region of interest" description="Disordered" evidence="1">
    <location>
        <begin position="256"/>
        <end position="310"/>
    </location>
</feature>
<evidence type="ECO:0000313" key="3">
    <source>
        <dbReference type="EMBL" id="MCM8749106.1"/>
    </source>
</evidence>
<gene>
    <name evidence="3" type="ORF">NET02_08115</name>
</gene>
<sequence length="622" mass="68674">MLRSFLKRLRAPELPHHPPEQRATVELAELEAVLSLYVRALSAGSLRIAAGPSGARSPATDGRTVFLPPALPANPSPETARRRYRLMAAWTVLQARTGCLEQAPLPPEWPASALAWYELLQGEWIDRRVAREWPGLAPVLAELRREELATRLARRQPGEDPLEQAVIHLLGMPLASSAALAVPRDAPPASLAGPLWERLVTALGGAEPEPLRALALELAGGVPVSGPLELPAYRARIRPELLARHLLFEAVELPDRPSAAQSGRPAPRRGDPLVIEARGPAQVPRRARGSSRGGRQAVQLSLGDRDAPPTMARLTPLSEAEKAGAALYPEWDYYSGSYLAEWCAVRETRARGGNFELVERILRQHRPLVQHLKQQFEALRPERLRLTRQLDGDELDLAAIVDATADQHAGLSPSEKLYSRTLERERSIALACLVDLSGSTGAWIDDDPRNEQVIEVTRRALVFLCEALSVLEDWYAIYGFTGTTRKQCQIRVIKSFDEPYGAEVKGRIAGLSPGAYTRIGPAVRHVGGILSRQPARVRLLMLISDGRPNDFDGYGGRYGIEDTRRALLEARQRGLATFALTIDAEARDYMPYMFGPYHYVVVEDVPALAVKLAEVYRRLTVR</sequence>
<reference evidence="3" key="1">
    <citation type="submission" date="2022-06" db="EMBL/GenBank/DDBJ databases">
        <title>CFH 74404 Thermomicrobiaceae sp.</title>
        <authorList>
            <person name="Ming H."/>
            <person name="Li W.-J."/>
            <person name="Zhao Z."/>
        </authorList>
    </citation>
    <scope>NUCLEOTIDE SEQUENCE</scope>
    <source>
        <strain evidence="3">CFH 74404</strain>
    </source>
</reference>
<evidence type="ECO:0000259" key="2">
    <source>
        <dbReference type="PROSITE" id="PS50234"/>
    </source>
</evidence>
<organism evidence="3 4">
    <name type="scientific">Thermalbibacter longus</name>
    <dbReference type="NCBI Taxonomy" id="2951981"/>
    <lineage>
        <taxon>Bacteria</taxon>
        <taxon>Pseudomonadati</taxon>
        <taxon>Thermomicrobiota</taxon>
        <taxon>Thermomicrobia</taxon>
        <taxon>Thermomicrobiales</taxon>
        <taxon>Thermomicrobiaceae</taxon>
        <taxon>Thermalbibacter</taxon>
    </lineage>
</organism>
<dbReference type="PANTHER" id="PTHR41248">
    <property type="entry name" value="NORD PROTEIN"/>
    <property type="match status" value="1"/>
</dbReference>
<dbReference type="InterPro" id="IPR051928">
    <property type="entry name" value="NorD/CobT"/>
</dbReference>
<comment type="caution">
    <text evidence="3">The sequence shown here is derived from an EMBL/GenBank/DDBJ whole genome shotgun (WGS) entry which is preliminary data.</text>
</comment>
<dbReference type="EMBL" id="JAMSLR010000004">
    <property type="protein sequence ID" value="MCM8749106.1"/>
    <property type="molecule type" value="Genomic_DNA"/>
</dbReference>
<keyword evidence="4" id="KW-1185">Reference proteome</keyword>